<dbReference type="AlphaFoldDB" id="A0A350P822"/>
<comment type="caution">
    <text evidence="1">The sequence shown here is derived from an EMBL/GenBank/DDBJ whole genome shotgun (WGS) entry which is preliminary data.</text>
</comment>
<accession>A0A350P822</accession>
<organism evidence="1 2">
    <name type="scientific">Alteromonas australica</name>
    <dbReference type="NCBI Taxonomy" id="589873"/>
    <lineage>
        <taxon>Bacteria</taxon>
        <taxon>Pseudomonadati</taxon>
        <taxon>Pseudomonadota</taxon>
        <taxon>Gammaproteobacteria</taxon>
        <taxon>Alteromonadales</taxon>
        <taxon>Alteromonadaceae</taxon>
        <taxon>Alteromonas/Salinimonas group</taxon>
        <taxon>Alteromonas</taxon>
    </lineage>
</organism>
<gene>
    <name evidence="1" type="ORF">DCW74_17105</name>
</gene>
<evidence type="ECO:0000313" key="1">
    <source>
        <dbReference type="EMBL" id="HAW77439.1"/>
    </source>
</evidence>
<dbReference type="Proteomes" id="UP000263517">
    <property type="component" value="Unassembled WGS sequence"/>
</dbReference>
<sequence>MINWPSHVQVLHVKYEVILKPRTEMKEDDGFCCDDRLLICVCSDLPVQNQIETFWHEIKHAVNCQMDLSDDSTEEDFVLRGAKGELAVMKDNPCLMEMFRLL</sequence>
<name>A0A350P822_9ALTE</name>
<dbReference type="EMBL" id="DNAN01000602">
    <property type="protein sequence ID" value="HAW77439.1"/>
    <property type="molecule type" value="Genomic_DNA"/>
</dbReference>
<proteinExistence type="predicted"/>
<reference evidence="1 2" key="1">
    <citation type="journal article" date="2018" name="Nat. Biotechnol.">
        <title>A standardized bacterial taxonomy based on genome phylogeny substantially revises the tree of life.</title>
        <authorList>
            <person name="Parks D.H."/>
            <person name="Chuvochina M."/>
            <person name="Waite D.W."/>
            <person name="Rinke C."/>
            <person name="Skarshewski A."/>
            <person name="Chaumeil P.A."/>
            <person name="Hugenholtz P."/>
        </authorList>
    </citation>
    <scope>NUCLEOTIDE SEQUENCE [LARGE SCALE GENOMIC DNA]</scope>
    <source>
        <strain evidence="1">UBA11978</strain>
    </source>
</reference>
<protein>
    <submittedName>
        <fullName evidence="1">Uncharacterized protein</fullName>
    </submittedName>
</protein>
<evidence type="ECO:0000313" key="2">
    <source>
        <dbReference type="Proteomes" id="UP000263517"/>
    </source>
</evidence>